<sequence length="1154" mass="111650">MPLRSLTAVACLLMAAGMPSHAQTLGIAYGGGGASGSPGNGVDAGGIGGNAGVSGPTAGSNADSGNGGGNGGTALSGSPISGVNGGTAIVGDGWGAGGGAGGFGVVLSNASGNLDSNATITGGTGGGGGFGSYGGGGGGGGGSALYVETSTTGTSLTIDAALTGSAGGAGGDSGGGGYNTTAGAGGNSSGSGGVGTSGYNGSGGGSGGGGGSGLQFVSTAPGTTSITNNTYVDGGDGGNGGRNGGGNGRGGNAGNGGNGMELSGSRIQLTNTITGDIKGGDGGSGGACTNFCSAGAGNGGAGGVGLVVSGGNNIVVNSGSIRGGLSATGVRANAMTLSGGGNTLELRSGYSFQGNVVSSSGSTNGGDTLTLGGSTNDDFDLSQIGSQYQGFNNFSKTGSSTWVVTGSTTTSWSITGGTLQIGNGGTSGAINGDIANDATLVFNRSDAVTYSGVISGSGDLTKQGAGTLTLSGANSYTGDTDIGSGTVRAGAVNVLGNGSATNVASGATLDLNGFNQTLGSLAGSGNVTLGSATLAVGSNNASTTFAGTIDGSGGLAKQGNGTLTLSGTNTYTGNTDIGSGTVRAGAVNVLGNGSATNVAGGATLDLNGFDQTLGSLAGSGDVALGAAMLAVGSNNASTTFSGAINGSGGLTKQGSGTLSIAGGNTYTGNTTISAGTLQFDSYTQGASQALGIGARSSTDYGKLAVSGTATFAANAAITVDVAGVNTLGLGQRLADVISAGTLNASTFDVTDNSSLFNFLATRNGNAVDLLILSATGGVYDAVAANRVNSAFGAARVLDRVLLSGATGMADVVTALGQLPTQQDVSRAAAQTLPLLAGGVQQGTLGMLSSFNGVVQNHQPSSGGTASGLAGGDGFANRQAWAKAFGSRADQDDRDGTSGFSADSWGMAFGVDGELDRDTRIGVAYAYANSDVDGNTTLSGMRQRAQVDSHMLAVYGSRALAGDLQLAWQADIGRHGTDGTRPIDFGGFTRTATSSYVSYSAHIGAELSKDIASGERTIFTPAIRADYTWLRDSSYRESGADALNLDVDANTTEAFVLSTEGRIRHAVGERAWLSANLGAGYDLINDRAGIVSAYAGAPGQTFTTTGIDHSPWTIFGGFGYTMQTRRDMQITLRYDAEGRSDYVNQTASVKASWAF</sequence>
<feature type="region of interest" description="Disordered" evidence="2">
    <location>
        <begin position="205"/>
        <end position="258"/>
    </location>
</feature>
<evidence type="ECO:0000313" key="5">
    <source>
        <dbReference type="EMBL" id="GGI54785.1"/>
    </source>
</evidence>
<dbReference type="SUPFAM" id="SSF103515">
    <property type="entry name" value="Autotransporter"/>
    <property type="match status" value="1"/>
</dbReference>
<dbReference type="InterPro" id="IPR036709">
    <property type="entry name" value="Autotransporte_beta_dom_sf"/>
</dbReference>
<proteinExistence type="predicted"/>
<accession>A0A8J3AX22</accession>
<protein>
    <recommendedName>
        <fullName evidence="4">Autotransporter domain-containing protein</fullName>
    </recommendedName>
</protein>
<dbReference type="NCBIfam" id="TIGR02601">
    <property type="entry name" value="autotrns_rpt"/>
    <property type="match status" value="3"/>
</dbReference>
<evidence type="ECO:0000256" key="3">
    <source>
        <dbReference type="SAM" id="SignalP"/>
    </source>
</evidence>
<dbReference type="InterPro" id="IPR011050">
    <property type="entry name" value="Pectin_lyase_fold/virulence"/>
</dbReference>
<evidence type="ECO:0000256" key="1">
    <source>
        <dbReference type="ARBA" id="ARBA00022729"/>
    </source>
</evidence>
<dbReference type="Proteomes" id="UP000627205">
    <property type="component" value="Unassembled WGS sequence"/>
</dbReference>
<dbReference type="EMBL" id="BMDP01000003">
    <property type="protein sequence ID" value="GGI54785.1"/>
    <property type="molecule type" value="Genomic_DNA"/>
</dbReference>
<feature type="signal peptide" evidence="3">
    <location>
        <begin position="1"/>
        <end position="22"/>
    </location>
</feature>
<reference evidence="5" key="2">
    <citation type="submission" date="2020-09" db="EMBL/GenBank/DDBJ databases">
        <authorList>
            <person name="Sun Q."/>
            <person name="Sedlacek I."/>
        </authorList>
    </citation>
    <scope>NUCLEOTIDE SEQUENCE</scope>
    <source>
        <strain evidence="5">CCM 7664</strain>
    </source>
</reference>
<feature type="compositionally biased region" description="Gly residues" evidence="2">
    <location>
        <begin position="234"/>
        <end position="258"/>
    </location>
</feature>
<organism evidence="5 6">
    <name type="scientific">Oxalicibacterium solurbis</name>
    <dbReference type="NCBI Taxonomy" id="69280"/>
    <lineage>
        <taxon>Bacteria</taxon>
        <taxon>Pseudomonadati</taxon>
        <taxon>Pseudomonadota</taxon>
        <taxon>Betaproteobacteria</taxon>
        <taxon>Burkholderiales</taxon>
        <taxon>Oxalobacteraceae</taxon>
        <taxon>Oxalicibacterium</taxon>
    </lineage>
</organism>
<dbReference type="SUPFAM" id="SSF51126">
    <property type="entry name" value="Pectin lyase-like"/>
    <property type="match status" value="1"/>
</dbReference>
<dbReference type="Pfam" id="PF12951">
    <property type="entry name" value="PATR"/>
    <property type="match status" value="4"/>
</dbReference>
<evidence type="ECO:0000259" key="4">
    <source>
        <dbReference type="PROSITE" id="PS51208"/>
    </source>
</evidence>
<dbReference type="Gene3D" id="2.40.128.130">
    <property type="entry name" value="Autotransporter beta-domain"/>
    <property type="match status" value="1"/>
</dbReference>
<gene>
    <name evidence="5" type="ORF">GCM10011430_19590</name>
</gene>
<reference evidence="5" key="1">
    <citation type="journal article" date="2014" name="Int. J. Syst. Evol. Microbiol.">
        <title>Complete genome sequence of Corynebacterium casei LMG S-19264T (=DSM 44701T), isolated from a smear-ripened cheese.</title>
        <authorList>
            <consortium name="US DOE Joint Genome Institute (JGI-PGF)"/>
            <person name="Walter F."/>
            <person name="Albersmeier A."/>
            <person name="Kalinowski J."/>
            <person name="Ruckert C."/>
        </authorList>
    </citation>
    <scope>NUCLEOTIDE SEQUENCE</scope>
    <source>
        <strain evidence="5">CCM 7664</strain>
    </source>
</reference>
<dbReference type="Pfam" id="PF03797">
    <property type="entry name" value="Autotransporter"/>
    <property type="match status" value="1"/>
</dbReference>
<dbReference type="InterPro" id="IPR013425">
    <property type="entry name" value="Autotrns_rpt"/>
</dbReference>
<evidence type="ECO:0000256" key="2">
    <source>
        <dbReference type="SAM" id="MobiDB-lite"/>
    </source>
</evidence>
<dbReference type="RefSeq" id="WP_188421246.1">
    <property type="nucleotide sequence ID" value="NZ_BMDP01000003.1"/>
</dbReference>
<name>A0A8J3AX22_9BURK</name>
<feature type="chain" id="PRO_5035231668" description="Autotransporter domain-containing protein" evidence="3">
    <location>
        <begin position="23"/>
        <end position="1154"/>
    </location>
</feature>
<dbReference type="AlphaFoldDB" id="A0A8J3AX22"/>
<keyword evidence="1 3" id="KW-0732">Signal</keyword>
<keyword evidence="6" id="KW-1185">Reference proteome</keyword>
<evidence type="ECO:0000313" key="6">
    <source>
        <dbReference type="Proteomes" id="UP000627205"/>
    </source>
</evidence>
<dbReference type="SMART" id="SM00869">
    <property type="entry name" value="Autotransporter"/>
    <property type="match status" value="1"/>
</dbReference>
<feature type="compositionally biased region" description="Polar residues" evidence="2">
    <location>
        <begin position="215"/>
        <end position="231"/>
    </location>
</feature>
<feature type="domain" description="Autotransporter" evidence="4">
    <location>
        <begin position="872"/>
        <end position="1154"/>
    </location>
</feature>
<comment type="caution">
    <text evidence="5">The sequence shown here is derived from an EMBL/GenBank/DDBJ whole genome shotgun (WGS) entry which is preliminary data.</text>
</comment>
<dbReference type="PROSITE" id="PS51208">
    <property type="entry name" value="AUTOTRANSPORTER"/>
    <property type="match status" value="1"/>
</dbReference>
<dbReference type="InterPro" id="IPR005546">
    <property type="entry name" value="Autotransporte_beta"/>
</dbReference>